<dbReference type="eggNOG" id="ENOG502SC13">
    <property type="taxonomic scope" value="Eukaryota"/>
</dbReference>
<feature type="region of interest" description="Disordered" evidence="1">
    <location>
        <begin position="117"/>
        <end position="141"/>
    </location>
</feature>
<dbReference type="InterPro" id="IPR016181">
    <property type="entry name" value="Acyl_CoA_acyltransferase"/>
</dbReference>
<dbReference type="GO" id="GO:0016747">
    <property type="term" value="F:acyltransferase activity, transferring groups other than amino-acyl groups"/>
    <property type="evidence" value="ECO:0007669"/>
    <property type="project" value="InterPro"/>
</dbReference>
<name>A0A061HAL5_9BASI</name>
<protein>
    <recommendedName>
        <fullName evidence="2">N-acetyltransferase domain-containing protein</fullName>
    </recommendedName>
</protein>
<dbReference type="Gene3D" id="3.40.630.30">
    <property type="match status" value="1"/>
</dbReference>
<dbReference type="CDD" id="cd04301">
    <property type="entry name" value="NAT_SF"/>
    <property type="match status" value="1"/>
</dbReference>
<dbReference type="InterPro" id="IPR052523">
    <property type="entry name" value="Trichothecene_AcTrans"/>
</dbReference>
<dbReference type="EMBL" id="KE361629">
    <property type="protein sequence ID" value="EPQ29952.1"/>
    <property type="molecule type" value="Genomic_DNA"/>
</dbReference>
<evidence type="ECO:0000256" key="1">
    <source>
        <dbReference type="SAM" id="MobiDB-lite"/>
    </source>
</evidence>
<dbReference type="OrthoDB" id="2896281at2759"/>
<dbReference type="KEGG" id="pfp:PFL1_06858"/>
<reference evidence="3 4" key="1">
    <citation type="journal article" date="2013" name="Plant Cell">
        <title>The transition from a phytopathogenic smut ancestor to an anamorphic biocontrol agent deciphered by comparative whole-genome analysis.</title>
        <authorList>
            <person name="Lefebvre F."/>
            <person name="Joly D.L."/>
            <person name="Labbe C."/>
            <person name="Teichmann B."/>
            <person name="Linning R."/>
            <person name="Belzile F."/>
            <person name="Bakkeren G."/>
            <person name="Belanger R.R."/>
        </authorList>
    </citation>
    <scope>NUCLEOTIDE SEQUENCE [LARGE SCALE GENOMIC DNA]</scope>
    <source>
        <strain evidence="3 4">PF-1</strain>
    </source>
</reference>
<evidence type="ECO:0000313" key="4">
    <source>
        <dbReference type="Proteomes" id="UP000053664"/>
    </source>
</evidence>
<feature type="compositionally biased region" description="Basic and acidic residues" evidence="1">
    <location>
        <begin position="121"/>
        <end position="130"/>
    </location>
</feature>
<gene>
    <name evidence="3" type="ORF">PFL1_06858</name>
</gene>
<dbReference type="PANTHER" id="PTHR42791">
    <property type="entry name" value="GNAT FAMILY ACETYLTRANSFERASE"/>
    <property type="match status" value="1"/>
</dbReference>
<dbReference type="PROSITE" id="PS51186">
    <property type="entry name" value="GNAT"/>
    <property type="match status" value="1"/>
</dbReference>
<dbReference type="Proteomes" id="UP000053664">
    <property type="component" value="Unassembled WGS sequence"/>
</dbReference>
<dbReference type="SUPFAM" id="SSF55729">
    <property type="entry name" value="Acyl-CoA N-acyltransferases (Nat)"/>
    <property type="match status" value="1"/>
</dbReference>
<dbReference type="GeneID" id="19320925"/>
<dbReference type="AlphaFoldDB" id="A0A061HAL5"/>
<feature type="domain" description="N-acetyltransferase" evidence="2">
    <location>
        <begin position="115"/>
        <end position="247"/>
    </location>
</feature>
<dbReference type="InterPro" id="IPR000182">
    <property type="entry name" value="GNAT_dom"/>
</dbReference>
<evidence type="ECO:0000313" key="3">
    <source>
        <dbReference type="EMBL" id="EPQ29952.1"/>
    </source>
</evidence>
<organism evidence="3 4">
    <name type="scientific">Pseudozyma flocculosa PF-1</name>
    <dbReference type="NCBI Taxonomy" id="1277687"/>
    <lineage>
        <taxon>Eukaryota</taxon>
        <taxon>Fungi</taxon>
        <taxon>Dikarya</taxon>
        <taxon>Basidiomycota</taxon>
        <taxon>Ustilaginomycotina</taxon>
        <taxon>Ustilaginomycetes</taxon>
        <taxon>Ustilaginales</taxon>
        <taxon>Ustilaginaceae</taxon>
        <taxon>Pseudozyma</taxon>
    </lineage>
</organism>
<evidence type="ECO:0000259" key="2">
    <source>
        <dbReference type="PROSITE" id="PS51186"/>
    </source>
</evidence>
<dbReference type="RefSeq" id="XP_007878414.1">
    <property type="nucleotide sequence ID" value="XM_007880223.1"/>
</dbReference>
<accession>A0A061HAL5</accession>
<sequence length="277" mass="30980">MGYRVQPATASDSASLARIEKRAFNDPNNAADELGRLLATDPLTASIDDEEKARLAVQRFRAFFDDADFVVVKVVQVPDHPAQSEGEGEGERAEAEAEAEAVAFSVWIRPVLGGIKTRPCPRSDEQAKKDEDEDDEETKRRKKDALWARFSAAIDRKREEVMGTRPHWFLKLLCVDPAHQRRGVGTMLLDWGLQRAMDNADEVPGPFSVYLESSPAGEGAYVKAGFKVMGHDRIDEPRAQRGYLQWPYMIRSPPAPVCQRGLHRGANRAQPQQQQQA</sequence>
<proteinExistence type="predicted"/>
<dbReference type="HOGENOM" id="CLU_060131_6_2_1"/>
<dbReference type="PANTHER" id="PTHR42791:SF16">
    <property type="entry name" value="N-ACETYLTRANSFERASE DOMAIN-CONTAINING PROTEIN"/>
    <property type="match status" value="1"/>
</dbReference>
<dbReference type="Pfam" id="PF13673">
    <property type="entry name" value="Acetyltransf_10"/>
    <property type="match status" value="1"/>
</dbReference>